<dbReference type="AlphaFoldDB" id="A0A2M8ES45"/>
<proteinExistence type="predicted"/>
<protein>
    <submittedName>
        <fullName evidence="1">Uncharacterized protein</fullName>
    </submittedName>
</protein>
<evidence type="ECO:0000313" key="1">
    <source>
        <dbReference type="EMBL" id="PJC27937.1"/>
    </source>
</evidence>
<organism evidence="1 2">
    <name type="scientific">Candidatus Shapirobacteria bacterium CG_4_9_14_0_2_um_filter_39_11</name>
    <dbReference type="NCBI Taxonomy" id="1974478"/>
    <lineage>
        <taxon>Bacteria</taxon>
        <taxon>Candidatus Shapironibacteriota</taxon>
    </lineage>
</organism>
<sequence length="98" mass="11401">MDKPLIDSYLRASNKFKALNSEQQHLLLAKLYETVQLAMIAVILENLDPENDKSQVQLFIQQKNYDGLWLYAVDKIPNIENKLEPTIKRIANDLMKEL</sequence>
<reference evidence="2" key="1">
    <citation type="submission" date="2017-09" db="EMBL/GenBank/DDBJ databases">
        <title>Depth-based differentiation of microbial function through sediment-hosted aquifers and enrichment of novel symbionts in the deep terrestrial subsurface.</title>
        <authorList>
            <person name="Probst A.J."/>
            <person name="Ladd B."/>
            <person name="Jarett J.K."/>
            <person name="Geller-Mcgrath D.E."/>
            <person name="Sieber C.M.K."/>
            <person name="Emerson J.B."/>
            <person name="Anantharaman K."/>
            <person name="Thomas B.C."/>
            <person name="Malmstrom R."/>
            <person name="Stieglmeier M."/>
            <person name="Klingl A."/>
            <person name="Woyke T."/>
            <person name="Ryan C.M."/>
            <person name="Banfield J.F."/>
        </authorList>
    </citation>
    <scope>NUCLEOTIDE SEQUENCE [LARGE SCALE GENOMIC DNA]</scope>
</reference>
<gene>
    <name evidence="1" type="ORF">CO054_02840</name>
</gene>
<evidence type="ECO:0000313" key="2">
    <source>
        <dbReference type="Proteomes" id="UP000229816"/>
    </source>
</evidence>
<dbReference type="Proteomes" id="UP000229816">
    <property type="component" value="Unassembled WGS sequence"/>
</dbReference>
<accession>A0A2M8ES45</accession>
<comment type="caution">
    <text evidence="1">The sequence shown here is derived from an EMBL/GenBank/DDBJ whole genome shotgun (WGS) entry which is preliminary data.</text>
</comment>
<name>A0A2M8ES45_9BACT</name>
<dbReference type="EMBL" id="PFSF01000064">
    <property type="protein sequence ID" value="PJC27937.1"/>
    <property type="molecule type" value="Genomic_DNA"/>
</dbReference>